<organism evidence="8 9">
    <name type="scientific">Trichuris trichiura</name>
    <name type="common">Whipworm</name>
    <name type="synonym">Trichocephalus trichiurus</name>
    <dbReference type="NCBI Taxonomy" id="36087"/>
    <lineage>
        <taxon>Eukaryota</taxon>
        <taxon>Metazoa</taxon>
        <taxon>Ecdysozoa</taxon>
        <taxon>Nematoda</taxon>
        <taxon>Enoplea</taxon>
        <taxon>Dorylaimia</taxon>
        <taxon>Trichinellida</taxon>
        <taxon>Trichuridae</taxon>
        <taxon>Trichuris</taxon>
    </lineage>
</organism>
<keyword evidence="4" id="KW-0833">Ubl conjugation pathway</keyword>
<keyword evidence="6" id="KW-0788">Thiol protease</keyword>
<dbReference type="OrthoDB" id="18915at2759"/>
<evidence type="ECO:0000259" key="7">
    <source>
        <dbReference type="PROSITE" id="PS50802"/>
    </source>
</evidence>
<dbReference type="InterPro" id="IPR042467">
    <property type="entry name" value="Peptidase_C65_otubain_sub2"/>
</dbReference>
<keyword evidence="5" id="KW-0378">Hydrolase</keyword>
<dbReference type="InterPro" id="IPR038765">
    <property type="entry name" value="Papain-like_cys_pep_sf"/>
</dbReference>
<dbReference type="PANTHER" id="PTHR12931:SF15">
    <property type="entry name" value="UBIQUITIN THIOESTERASE OTUBAIN-LIKE"/>
    <property type="match status" value="1"/>
</dbReference>
<dbReference type="EC" id="3.4.19.12" evidence="2"/>
<dbReference type="PANTHER" id="PTHR12931">
    <property type="entry name" value="UBIQUITIN THIOLESTERASE PROTEIN OTUB"/>
    <property type="match status" value="1"/>
</dbReference>
<dbReference type="STRING" id="36087.A0A077ZHC2"/>
<reference evidence="8" key="1">
    <citation type="submission" date="2014-01" db="EMBL/GenBank/DDBJ databases">
        <authorList>
            <person name="Aslett M."/>
        </authorList>
    </citation>
    <scope>NUCLEOTIDE SEQUENCE</scope>
</reference>
<dbReference type="InterPro" id="IPR042468">
    <property type="entry name" value="Peptidase_C65_otubain_sub1"/>
</dbReference>
<dbReference type="GO" id="GO:0006508">
    <property type="term" value="P:proteolysis"/>
    <property type="evidence" value="ECO:0007669"/>
    <property type="project" value="UniProtKB-KW"/>
</dbReference>
<dbReference type="SUPFAM" id="SSF54001">
    <property type="entry name" value="Cysteine proteinases"/>
    <property type="match status" value="1"/>
</dbReference>
<proteinExistence type="predicted"/>
<dbReference type="EMBL" id="HG806520">
    <property type="protein sequence ID" value="CDW59209.1"/>
    <property type="molecule type" value="Genomic_DNA"/>
</dbReference>
<dbReference type="Gene3D" id="3.30.200.60">
    <property type="entry name" value="Peptidase C65 Otubain, subdomain 1"/>
    <property type="match status" value="1"/>
</dbReference>
<dbReference type="AlphaFoldDB" id="A0A077ZHC2"/>
<comment type="catalytic activity">
    <reaction evidence="1">
        <text>Thiol-dependent hydrolysis of ester, thioester, amide, peptide and isopeptide bonds formed by the C-terminal Gly of ubiquitin (a 76-residue protein attached to proteins as an intracellular targeting signal).</text>
        <dbReference type="EC" id="3.4.19.12"/>
    </reaction>
</comment>
<evidence type="ECO:0000256" key="2">
    <source>
        <dbReference type="ARBA" id="ARBA00012759"/>
    </source>
</evidence>
<feature type="domain" description="OTU" evidence="7">
    <location>
        <begin position="71"/>
        <end position="109"/>
    </location>
</feature>
<evidence type="ECO:0000256" key="5">
    <source>
        <dbReference type="ARBA" id="ARBA00022801"/>
    </source>
</evidence>
<evidence type="ECO:0000313" key="9">
    <source>
        <dbReference type="Proteomes" id="UP000030665"/>
    </source>
</evidence>
<dbReference type="Pfam" id="PF10275">
    <property type="entry name" value="Peptidase_C65"/>
    <property type="match status" value="1"/>
</dbReference>
<accession>A0A077ZHC2</accession>
<dbReference type="Gene3D" id="1.20.1300.20">
    <property type="entry name" value="Peptidase C65 Otubain, subdomain 2"/>
    <property type="match status" value="1"/>
</dbReference>
<dbReference type="PROSITE" id="PS50802">
    <property type="entry name" value="OTU"/>
    <property type="match status" value="1"/>
</dbReference>
<evidence type="ECO:0000256" key="4">
    <source>
        <dbReference type="ARBA" id="ARBA00022786"/>
    </source>
</evidence>
<evidence type="ECO:0000256" key="1">
    <source>
        <dbReference type="ARBA" id="ARBA00000707"/>
    </source>
</evidence>
<protein>
    <recommendedName>
        <fullName evidence="2">ubiquitinyl hydrolase 1</fullName>
        <ecNumber evidence="2">3.4.19.12</ecNumber>
    </recommendedName>
</protein>
<dbReference type="GO" id="GO:0004843">
    <property type="term" value="F:cysteine-type deubiquitinase activity"/>
    <property type="evidence" value="ECO:0007669"/>
    <property type="project" value="UniProtKB-EC"/>
</dbReference>
<reference evidence="8" key="2">
    <citation type="submission" date="2014-03" db="EMBL/GenBank/DDBJ databases">
        <title>The whipworm genome and dual-species transcriptomics of an intimate host-pathogen interaction.</title>
        <authorList>
            <person name="Foth B.J."/>
            <person name="Tsai I.J."/>
            <person name="Reid A.J."/>
            <person name="Bancroft A.J."/>
            <person name="Nichol S."/>
            <person name="Tracey A."/>
            <person name="Holroyd N."/>
            <person name="Cotton J.A."/>
            <person name="Stanley E.J."/>
            <person name="Zarowiecki M."/>
            <person name="Liu J.Z."/>
            <person name="Huckvale T."/>
            <person name="Cooper P.J."/>
            <person name="Grencis R.K."/>
            <person name="Berriman M."/>
        </authorList>
    </citation>
    <scope>NUCLEOTIDE SEQUENCE [LARGE SCALE GENOMIC DNA]</scope>
</reference>
<dbReference type="GO" id="GO:0071108">
    <property type="term" value="P:protein K48-linked deubiquitination"/>
    <property type="evidence" value="ECO:0007669"/>
    <property type="project" value="TreeGrafter"/>
</dbReference>
<gene>
    <name evidence="8" type="ORF">TTRE_0000753901</name>
</gene>
<evidence type="ECO:0000313" key="8">
    <source>
        <dbReference type="EMBL" id="CDW59209.1"/>
    </source>
</evidence>
<evidence type="ECO:0000256" key="6">
    <source>
        <dbReference type="ARBA" id="ARBA00022807"/>
    </source>
</evidence>
<dbReference type="Proteomes" id="UP000030665">
    <property type="component" value="Unassembled WGS sequence"/>
</dbReference>
<sequence>MSKNPQGLLFDDQSVMDDQIMAQRQQIERDIAEKQPLIGEKLPISCLVAEYDAQQSPSFHNNALNLQKKYAYIRRVRGDGNCFYRAVAFSLCELSMQNPVSLFRLALIN</sequence>
<dbReference type="GO" id="GO:0005634">
    <property type="term" value="C:nucleus"/>
    <property type="evidence" value="ECO:0007669"/>
    <property type="project" value="TreeGrafter"/>
</dbReference>
<dbReference type="GO" id="GO:0043130">
    <property type="term" value="F:ubiquitin binding"/>
    <property type="evidence" value="ECO:0007669"/>
    <property type="project" value="TreeGrafter"/>
</dbReference>
<keyword evidence="3" id="KW-0645">Protease</keyword>
<dbReference type="InterPro" id="IPR019400">
    <property type="entry name" value="Peptidase_C65_otubain"/>
</dbReference>
<name>A0A077ZHC2_TRITR</name>
<dbReference type="InterPro" id="IPR003323">
    <property type="entry name" value="OTU_dom"/>
</dbReference>
<evidence type="ECO:0000256" key="3">
    <source>
        <dbReference type="ARBA" id="ARBA00022670"/>
    </source>
</evidence>
<keyword evidence="9" id="KW-1185">Reference proteome</keyword>